<accession>A0ABS8ZF02</accession>
<reference evidence="1 2" key="1">
    <citation type="submission" date="2021-12" db="EMBL/GenBank/DDBJ databases">
        <title>Genome sequence of Kibdelosporangium philippinense ATCC 49844.</title>
        <authorList>
            <person name="Fedorov E.A."/>
            <person name="Omeragic M."/>
            <person name="Shalygina K.F."/>
            <person name="Maclea K.S."/>
        </authorList>
    </citation>
    <scope>NUCLEOTIDE SEQUENCE [LARGE SCALE GENOMIC DNA]</scope>
    <source>
        <strain evidence="1 2">ATCC 49844</strain>
    </source>
</reference>
<keyword evidence="2" id="KW-1185">Reference proteome</keyword>
<dbReference type="EMBL" id="JAJVCN010000002">
    <property type="protein sequence ID" value="MCE7006405.1"/>
    <property type="molecule type" value="Genomic_DNA"/>
</dbReference>
<sequence>MRDADHYLAGMLNRASVRIVRDVREWLSGLADHGVSEVDRLPGGDAVCCVEVLLEARENWLSIPDATLWKTGNARRLLPGSPMSTG</sequence>
<name>A0ABS8ZF02_9PSEU</name>
<organism evidence="1 2">
    <name type="scientific">Kibdelosporangium philippinense</name>
    <dbReference type="NCBI Taxonomy" id="211113"/>
    <lineage>
        <taxon>Bacteria</taxon>
        <taxon>Bacillati</taxon>
        <taxon>Actinomycetota</taxon>
        <taxon>Actinomycetes</taxon>
        <taxon>Pseudonocardiales</taxon>
        <taxon>Pseudonocardiaceae</taxon>
        <taxon>Kibdelosporangium</taxon>
    </lineage>
</organism>
<protein>
    <submittedName>
        <fullName evidence="1">Uncharacterized protein</fullName>
    </submittedName>
</protein>
<gene>
    <name evidence="1" type="ORF">LWC34_26760</name>
</gene>
<dbReference type="RefSeq" id="WP_233727880.1">
    <property type="nucleotide sequence ID" value="NZ_JAJVCN010000002.1"/>
</dbReference>
<proteinExistence type="predicted"/>
<evidence type="ECO:0000313" key="1">
    <source>
        <dbReference type="EMBL" id="MCE7006405.1"/>
    </source>
</evidence>
<comment type="caution">
    <text evidence="1">The sequence shown here is derived from an EMBL/GenBank/DDBJ whole genome shotgun (WGS) entry which is preliminary data.</text>
</comment>
<dbReference type="Proteomes" id="UP001521150">
    <property type="component" value="Unassembled WGS sequence"/>
</dbReference>
<evidence type="ECO:0000313" key="2">
    <source>
        <dbReference type="Proteomes" id="UP001521150"/>
    </source>
</evidence>